<feature type="non-terminal residue" evidence="5">
    <location>
        <position position="1"/>
    </location>
</feature>
<dbReference type="Gene3D" id="3.40.228.10">
    <property type="entry name" value="Dimethylsulfoxide Reductase, domain 2"/>
    <property type="match status" value="1"/>
</dbReference>
<keyword evidence="3" id="KW-0560">Oxidoreductase</keyword>
<reference evidence="5" key="1">
    <citation type="journal article" date="2014" name="Front. Microbiol.">
        <title>High frequency of phylogenetically diverse reductive dehalogenase-homologous genes in deep subseafloor sedimentary metagenomes.</title>
        <authorList>
            <person name="Kawai M."/>
            <person name="Futagami T."/>
            <person name="Toyoda A."/>
            <person name="Takaki Y."/>
            <person name="Nishi S."/>
            <person name="Hori S."/>
            <person name="Arai W."/>
            <person name="Tsubouchi T."/>
            <person name="Morono Y."/>
            <person name="Uchiyama I."/>
            <person name="Ito T."/>
            <person name="Fujiyama A."/>
            <person name="Inagaki F."/>
            <person name="Takami H."/>
        </authorList>
    </citation>
    <scope>NUCLEOTIDE SEQUENCE</scope>
    <source>
        <strain evidence="5">Expedition CK06-06</strain>
    </source>
</reference>
<feature type="domain" description="Molybdopterin oxidoreductase" evidence="4">
    <location>
        <begin position="39"/>
        <end position="456"/>
    </location>
</feature>
<protein>
    <recommendedName>
        <fullName evidence="4">Molybdopterin oxidoreductase domain-containing protein</fullName>
    </recommendedName>
</protein>
<gene>
    <name evidence="5" type="ORF">S03H2_03655</name>
</gene>
<evidence type="ECO:0000256" key="1">
    <source>
        <dbReference type="ARBA" id="ARBA00022505"/>
    </source>
</evidence>
<dbReference type="GO" id="GO:0016491">
    <property type="term" value="F:oxidoreductase activity"/>
    <property type="evidence" value="ECO:0007669"/>
    <property type="project" value="UniProtKB-KW"/>
</dbReference>
<dbReference type="PANTHER" id="PTHR43742">
    <property type="entry name" value="TRIMETHYLAMINE-N-OXIDE REDUCTASE"/>
    <property type="match status" value="1"/>
</dbReference>
<organism evidence="5">
    <name type="scientific">marine sediment metagenome</name>
    <dbReference type="NCBI Taxonomy" id="412755"/>
    <lineage>
        <taxon>unclassified sequences</taxon>
        <taxon>metagenomes</taxon>
        <taxon>ecological metagenomes</taxon>
    </lineage>
</organism>
<dbReference type="Pfam" id="PF00384">
    <property type="entry name" value="Molybdopterin"/>
    <property type="match status" value="1"/>
</dbReference>
<sequence length="487" mass="55729">YLKNNKIILVERKIKTRIKEEYFCPKIKAAAQIVYSPNRLKTPMIKEKRDGKTFWQEVSWKTALNRITKKLNLLKKEYGAESICWLRGQASDWGAVWHYANRLMNVFGSPNIIGNGSVCHAARDANHTFTYGVMTNPDYKNSNCIIIWGRNDRDCKPPLYEEIVYAKEKGAKIIVIDPIQTKLALLADIWLQVKPGYDGILAMSMIHIIISEKLYDQDFVRDRTIGFDKLKDTTSHYIPEKIAKIMWLYPEKIRESARLYAKTKPACIGDGNGIDMHLNVSQTSRAISILRALTGNLDKKGGDLIPQPIPFKDIQLKEYSPKNIKPITSEYPLFNQYDKNLGIHTMGVVTDAMLNEKPYPLKGLIIQGANPVVTMANSKRFLEALAKLELIVVIDLFMTQTAKLADIVLPTTTSFEQTRLNLGSMYSNRVVLQNKTIKWFENCWPDWKITFELAKKLGYKKEFPWNSVEEAIDEQLSPAAITTEMLR</sequence>
<dbReference type="EMBL" id="BARU01001372">
    <property type="protein sequence ID" value="GAH30967.1"/>
    <property type="molecule type" value="Genomic_DNA"/>
</dbReference>
<evidence type="ECO:0000256" key="2">
    <source>
        <dbReference type="ARBA" id="ARBA00022723"/>
    </source>
</evidence>
<dbReference type="SUPFAM" id="SSF53706">
    <property type="entry name" value="Formate dehydrogenase/DMSO reductase, domains 1-3"/>
    <property type="match status" value="1"/>
</dbReference>
<dbReference type="InterPro" id="IPR006655">
    <property type="entry name" value="Mopterin_OxRdtase_prok_CS"/>
</dbReference>
<evidence type="ECO:0000259" key="4">
    <source>
        <dbReference type="Pfam" id="PF00384"/>
    </source>
</evidence>
<dbReference type="GO" id="GO:0046872">
    <property type="term" value="F:metal ion binding"/>
    <property type="evidence" value="ECO:0007669"/>
    <property type="project" value="UniProtKB-KW"/>
</dbReference>
<keyword evidence="2" id="KW-0479">Metal-binding</keyword>
<name>X1EEF3_9ZZZZ</name>
<dbReference type="Gene3D" id="3.40.50.740">
    <property type="match status" value="1"/>
</dbReference>
<comment type="caution">
    <text evidence="5">The sequence shown here is derived from an EMBL/GenBank/DDBJ whole genome shotgun (WGS) entry which is preliminary data.</text>
</comment>
<evidence type="ECO:0000256" key="3">
    <source>
        <dbReference type="ARBA" id="ARBA00023002"/>
    </source>
</evidence>
<accession>X1EEF3</accession>
<dbReference type="InterPro" id="IPR006656">
    <property type="entry name" value="Mopterin_OxRdtase"/>
</dbReference>
<keyword evidence="1" id="KW-0500">Molybdenum</keyword>
<feature type="non-terminal residue" evidence="5">
    <location>
        <position position="487"/>
    </location>
</feature>
<dbReference type="AlphaFoldDB" id="X1EEF3"/>
<evidence type="ECO:0000313" key="5">
    <source>
        <dbReference type="EMBL" id="GAH30967.1"/>
    </source>
</evidence>
<proteinExistence type="predicted"/>
<dbReference type="InterPro" id="IPR050612">
    <property type="entry name" value="Prok_Mopterin_Oxidored"/>
</dbReference>
<dbReference type="PROSITE" id="PS00490">
    <property type="entry name" value="MOLYBDOPTERIN_PROK_2"/>
    <property type="match status" value="1"/>
</dbReference>